<name>A0A8D0L0Q5_STROC</name>
<accession>A0A8D0L0Q5</accession>
<reference evidence="2" key="1">
    <citation type="submission" date="2025-08" db="UniProtKB">
        <authorList>
            <consortium name="Ensembl"/>
        </authorList>
    </citation>
    <scope>IDENTIFICATION</scope>
</reference>
<evidence type="ECO:0008006" key="4">
    <source>
        <dbReference type="Google" id="ProtNLM"/>
    </source>
</evidence>
<feature type="compositionally biased region" description="Gly residues" evidence="1">
    <location>
        <begin position="170"/>
        <end position="179"/>
    </location>
</feature>
<reference evidence="2" key="2">
    <citation type="submission" date="2025-09" db="UniProtKB">
        <authorList>
            <consortium name="Ensembl"/>
        </authorList>
    </citation>
    <scope>IDENTIFICATION</scope>
</reference>
<keyword evidence="3" id="KW-1185">Reference proteome</keyword>
<dbReference type="GO" id="GO:0007266">
    <property type="term" value="P:Rho protein signal transduction"/>
    <property type="evidence" value="ECO:0007669"/>
    <property type="project" value="TreeGrafter"/>
</dbReference>
<sequence length="210" mass="22279">TSLCPGEVWGGWVTPPHHPPWLSPAHRRAEYPNGELVPGYIPVFSDGWLPPPVEQGQPGGAQDLPPPASVSPTRSQHSPFSPLPCFPPLQKKISRAPFPAQGLVRALYEFQGRNPQELSIRMGDTLQVKLLGRMEWGPPPCLLGVLERGASQVGAPSPAPSLHPHCQEGVSGGHPGSGGWAAPPPRGGAGHGEMCVHPTKCKAMAVENKE</sequence>
<evidence type="ECO:0000256" key="1">
    <source>
        <dbReference type="SAM" id="MobiDB-lite"/>
    </source>
</evidence>
<dbReference type="Proteomes" id="UP000694551">
    <property type="component" value="Unplaced"/>
</dbReference>
<dbReference type="GO" id="GO:0035023">
    <property type="term" value="P:regulation of Rho protein signal transduction"/>
    <property type="evidence" value="ECO:0007669"/>
    <property type="project" value="TreeGrafter"/>
</dbReference>
<dbReference type="InterPro" id="IPR039801">
    <property type="entry name" value="EPS8-like"/>
</dbReference>
<dbReference type="SUPFAM" id="SSF50044">
    <property type="entry name" value="SH3-domain"/>
    <property type="match status" value="1"/>
</dbReference>
<dbReference type="InterPro" id="IPR036028">
    <property type="entry name" value="SH3-like_dom_sf"/>
</dbReference>
<dbReference type="GO" id="GO:0032587">
    <property type="term" value="C:ruffle membrane"/>
    <property type="evidence" value="ECO:0007669"/>
    <property type="project" value="TreeGrafter"/>
</dbReference>
<dbReference type="AlphaFoldDB" id="A0A8D0L0Q5"/>
<dbReference type="GO" id="GO:0031982">
    <property type="term" value="C:vesicle"/>
    <property type="evidence" value="ECO:0007669"/>
    <property type="project" value="TreeGrafter"/>
</dbReference>
<dbReference type="Ensembl" id="ENSSOCT00000023234.1">
    <property type="protein sequence ID" value="ENSSOCP00000022670.1"/>
    <property type="gene ID" value="ENSSOCG00000016820.1"/>
</dbReference>
<proteinExistence type="predicted"/>
<dbReference type="PANTHER" id="PTHR12287:SF22">
    <property type="entry name" value="EPIDERMAL GROWTH FACTOR RECEPTOR KINASE SUBSTRATE 8-LIKE PROTEIN 3"/>
    <property type="match status" value="1"/>
</dbReference>
<dbReference type="PANTHER" id="PTHR12287">
    <property type="entry name" value="EPIDERMAL GROWTH FACTOR RECEPTOR KINASE SUBSTRATE EPS8-RELATED PROTEIN"/>
    <property type="match status" value="1"/>
</dbReference>
<feature type="region of interest" description="Disordered" evidence="1">
    <location>
        <begin position="48"/>
        <end position="80"/>
    </location>
</feature>
<evidence type="ECO:0000313" key="2">
    <source>
        <dbReference type="Ensembl" id="ENSSOCP00000022670.1"/>
    </source>
</evidence>
<feature type="region of interest" description="Disordered" evidence="1">
    <location>
        <begin position="152"/>
        <end position="191"/>
    </location>
</feature>
<protein>
    <recommendedName>
        <fullName evidence="4">SH3 domain-containing protein</fullName>
    </recommendedName>
</protein>
<dbReference type="Gene3D" id="2.30.30.40">
    <property type="entry name" value="SH3 Domains"/>
    <property type="match status" value="1"/>
</dbReference>
<evidence type="ECO:0000313" key="3">
    <source>
        <dbReference type="Proteomes" id="UP000694551"/>
    </source>
</evidence>
<dbReference type="GO" id="GO:1900029">
    <property type="term" value="P:positive regulation of ruffle assembly"/>
    <property type="evidence" value="ECO:0007669"/>
    <property type="project" value="TreeGrafter"/>
</dbReference>
<dbReference type="GO" id="GO:0003779">
    <property type="term" value="F:actin binding"/>
    <property type="evidence" value="ECO:0007669"/>
    <property type="project" value="TreeGrafter"/>
</dbReference>
<organism evidence="2 3">
    <name type="scientific">Strix occidentalis caurina</name>
    <name type="common">northern spotted owl</name>
    <dbReference type="NCBI Taxonomy" id="311401"/>
    <lineage>
        <taxon>Eukaryota</taxon>
        <taxon>Metazoa</taxon>
        <taxon>Chordata</taxon>
        <taxon>Craniata</taxon>
        <taxon>Vertebrata</taxon>
        <taxon>Euteleostomi</taxon>
        <taxon>Archelosauria</taxon>
        <taxon>Archosauria</taxon>
        <taxon>Dinosauria</taxon>
        <taxon>Saurischia</taxon>
        <taxon>Theropoda</taxon>
        <taxon>Coelurosauria</taxon>
        <taxon>Aves</taxon>
        <taxon>Neognathae</taxon>
        <taxon>Neoaves</taxon>
        <taxon>Telluraves</taxon>
        <taxon>Strigiformes</taxon>
        <taxon>Strigidae</taxon>
        <taxon>Strix</taxon>
    </lineage>
</organism>